<dbReference type="InterPro" id="IPR042099">
    <property type="entry name" value="ANL_N_sf"/>
</dbReference>
<dbReference type="InterPro" id="IPR020845">
    <property type="entry name" value="AMP-binding_CS"/>
</dbReference>
<feature type="domain" description="AMP-dependent synthetase/ligase" evidence="6">
    <location>
        <begin position="32"/>
        <end position="428"/>
    </location>
</feature>
<name>A0ABN2TGR0_9MICO</name>
<evidence type="ECO:0000313" key="7">
    <source>
        <dbReference type="EMBL" id="GAA2008901.1"/>
    </source>
</evidence>
<evidence type="ECO:0000256" key="4">
    <source>
        <dbReference type="ARBA" id="ARBA00023098"/>
    </source>
</evidence>
<keyword evidence="2" id="KW-0436">Ligase</keyword>
<dbReference type="InterPro" id="IPR000873">
    <property type="entry name" value="AMP-dep_synth/lig_dom"/>
</dbReference>
<dbReference type="PANTHER" id="PTHR43272">
    <property type="entry name" value="LONG-CHAIN-FATTY-ACID--COA LIGASE"/>
    <property type="match status" value="1"/>
</dbReference>
<evidence type="ECO:0000256" key="1">
    <source>
        <dbReference type="ARBA" id="ARBA00006432"/>
    </source>
</evidence>
<dbReference type="Pfam" id="PF23562">
    <property type="entry name" value="AMP-binding_C_3"/>
    <property type="match status" value="1"/>
</dbReference>
<dbReference type="Proteomes" id="UP001500755">
    <property type="component" value="Unassembled WGS sequence"/>
</dbReference>
<evidence type="ECO:0000313" key="8">
    <source>
        <dbReference type="Proteomes" id="UP001500755"/>
    </source>
</evidence>
<dbReference type="SUPFAM" id="SSF56801">
    <property type="entry name" value="Acetyl-CoA synthetase-like"/>
    <property type="match status" value="1"/>
</dbReference>
<comment type="caution">
    <text evidence="7">The sequence shown here is derived from an EMBL/GenBank/DDBJ whole genome shotgun (WGS) entry which is preliminary data.</text>
</comment>
<dbReference type="EMBL" id="BAAANO010000017">
    <property type="protein sequence ID" value="GAA2008901.1"/>
    <property type="molecule type" value="Genomic_DNA"/>
</dbReference>
<keyword evidence="3" id="KW-0276">Fatty acid metabolism</keyword>
<organism evidence="7 8">
    <name type="scientific">Brevibacterium samyangense</name>
    <dbReference type="NCBI Taxonomy" id="366888"/>
    <lineage>
        <taxon>Bacteria</taxon>
        <taxon>Bacillati</taxon>
        <taxon>Actinomycetota</taxon>
        <taxon>Actinomycetes</taxon>
        <taxon>Micrococcales</taxon>
        <taxon>Brevibacteriaceae</taxon>
        <taxon>Brevibacterium</taxon>
    </lineage>
</organism>
<evidence type="ECO:0000259" key="6">
    <source>
        <dbReference type="Pfam" id="PF00501"/>
    </source>
</evidence>
<keyword evidence="4" id="KW-0443">Lipid metabolism</keyword>
<accession>A0ABN2TGR0</accession>
<evidence type="ECO:0000256" key="3">
    <source>
        <dbReference type="ARBA" id="ARBA00022832"/>
    </source>
</evidence>
<evidence type="ECO:0000256" key="5">
    <source>
        <dbReference type="ARBA" id="ARBA00032875"/>
    </source>
</evidence>
<keyword evidence="8" id="KW-1185">Reference proteome</keyword>
<dbReference type="Pfam" id="PF00501">
    <property type="entry name" value="AMP-binding"/>
    <property type="match status" value="1"/>
</dbReference>
<sequence>MSVTTMRQSVTPVNFEVDRTSTTTDVLLGEWEKRPENIAFKRPVGTGEDRVWEDVTLDAFVQEVRAVAKGLIASGVEHGQRVGLLGTTSYEWTLCDYAIWYAGGITVPFYETSSVDQLRWMLEDAEVTTGFAQTAAHRDRIREAAGKPEASPWLFDELDTLKESGAAVSDEELEARRTQVRPEDPATLIYTSGTTGRSKGCVLTHANFVQTAQAALQQIQNVVRPGARCLLFLPLAHVFARFMQIICITSGTTLALEGDIKQLLPSMAQVKPTFLLGVPRVFEKVFNSALAKAEAGGKDKIFRLAEATAVAYSRAEDAGRIPLGLRVRHALFDKLVYAKLREVMGGFATHAVSGGGPLGEHLGHFFKGIGLTVLEGYGLTETTAPITVNIPKNVKIGTVGVPLPGCAVAIAPDGEVLVKGVAVFKEYWKNPEETAKTFIDGWFATGDIGTLDEAGYLTITGRKKELIVTSSGKNVAPAPLEDALRRHPIIGQPVVIGDNKNFVAALIFLDPEMLPVWLENHGLPEMTLEEAAKSPEVHAAIERAVERVNSSVSRAEGIKTFRILDSELTEENGYLSAKQSVKRHIVNRDFADVIDEIYGAAKPE</sequence>
<dbReference type="CDD" id="cd05907">
    <property type="entry name" value="VL_LC_FACS_like"/>
    <property type="match status" value="1"/>
</dbReference>
<dbReference type="RefSeq" id="WP_344309176.1">
    <property type="nucleotide sequence ID" value="NZ_BAAANO010000017.1"/>
</dbReference>
<proteinExistence type="inferred from homology"/>
<dbReference type="PROSITE" id="PS00455">
    <property type="entry name" value="AMP_BINDING"/>
    <property type="match status" value="1"/>
</dbReference>
<reference evidence="7 8" key="1">
    <citation type="journal article" date="2019" name="Int. J. Syst. Evol. Microbiol.">
        <title>The Global Catalogue of Microorganisms (GCM) 10K type strain sequencing project: providing services to taxonomists for standard genome sequencing and annotation.</title>
        <authorList>
            <consortium name="The Broad Institute Genomics Platform"/>
            <consortium name="The Broad Institute Genome Sequencing Center for Infectious Disease"/>
            <person name="Wu L."/>
            <person name="Ma J."/>
        </authorList>
    </citation>
    <scope>NUCLEOTIDE SEQUENCE [LARGE SCALE GENOMIC DNA]</scope>
    <source>
        <strain evidence="7 8">JCM 14546</strain>
    </source>
</reference>
<gene>
    <name evidence="7" type="ORF">GCM10009755_19340</name>
</gene>
<dbReference type="PANTHER" id="PTHR43272:SF32">
    <property type="entry name" value="AMP-DEPENDENT SYNTHETASE_LIGASE DOMAIN-CONTAINING PROTEIN"/>
    <property type="match status" value="1"/>
</dbReference>
<dbReference type="Gene3D" id="3.40.50.12780">
    <property type="entry name" value="N-terminal domain of ligase-like"/>
    <property type="match status" value="1"/>
</dbReference>
<protein>
    <recommendedName>
        <fullName evidence="5">Acyl-CoA synthetase</fullName>
    </recommendedName>
</protein>
<evidence type="ECO:0000256" key="2">
    <source>
        <dbReference type="ARBA" id="ARBA00022598"/>
    </source>
</evidence>
<comment type="similarity">
    <text evidence="1">Belongs to the ATP-dependent AMP-binding enzyme family.</text>
</comment>